<dbReference type="AlphaFoldDB" id="A0A3B1DTV5"/>
<sequence>MKFTLQQQEKLQQCLAAMQDKELLPNDAFWVNQLLEKCAEARVLYIQSVHIGAHLNWDFGITPGDADYPEEKLILGEPPNPELLKTSPIKRSKIQRKKRSLISQKQKTVLWVVAPLLLLGFFWGGFHLIQSTFSNKKNEVVVIQTHLLQTQKKQKLTEGEIEFVLPTGVKVLITAPATFQITGENEITLTEGMLLANVTTEK</sequence>
<keyword evidence="1" id="KW-0812">Transmembrane</keyword>
<proteinExistence type="predicted"/>
<evidence type="ECO:0000313" key="2">
    <source>
        <dbReference type="EMBL" id="VAX39534.1"/>
    </source>
</evidence>
<name>A0A3B1DTV5_9ZZZZ</name>
<keyword evidence="1" id="KW-0472">Membrane</keyword>
<evidence type="ECO:0000256" key="1">
    <source>
        <dbReference type="SAM" id="Phobius"/>
    </source>
</evidence>
<accession>A0A3B1DTV5</accession>
<dbReference type="EMBL" id="UOGL01000338">
    <property type="protein sequence ID" value="VAX39534.1"/>
    <property type="molecule type" value="Genomic_DNA"/>
</dbReference>
<keyword evidence="1" id="KW-1133">Transmembrane helix</keyword>
<organism evidence="2">
    <name type="scientific">hydrothermal vent metagenome</name>
    <dbReference type="NCBI Taxonomy" id="652676"/>
    <lineage>
        <taxon>unclassified sequences</taxon>
        <taxon>metagenomes</taxon>
        <taxon>ecological metagenomes</taxon>
    </lineage>
</organism>
<evidence type="ECO:0008006" key="3">
    <source>
        <dbReference type="Google" id="ProtNLM"/>
    </source>
</evidence>
<feature type="non-terminal residue" evidence="2">
    <location>
        <position position="202"/>
    </location>
</feature>
<feature type="transmembrane region" description="Helical" evidence="1">
    <location>
        <begin position="108"/>
        <end position="129"/>
    </location>
</feature>
<gene>
    <name evidence="2" type="ORF">MNBD_PLANCTO02-1728</name>
</gene>
<protein>
    <recommendedName>
        <fullName evidence="3">FecR protein domain-containing protein</fullName>
    </recommendedName>
</protein>
<reference evidence="2" key="1">
    <citation type="submission" date="2018-06" db="EMBL/GenBank/DDBJ databases">
        <authorList>
            <person name="Zhirakovskaya E."/>
        </authorList>
    </citation>
    <scope>NUCLEOTIDE SEQUENCE</scope>
</reference>